<accession>A0ACC1SVG7</accession>
<proteinExistence type="predicted"/>
<reference evidence="1" key="1">
    <citation type="submission" date="2022-08" db="EMBL/GenBank/DDBJ databases">
        <title>Genome Sequence of Fusarium decemcellulare.</title>
        <authorList>
            <person name="Buettner E."/>
        </authorList>
    </citation>
    <scope>NUCLEOTIDE SEQUENCE</scope>
    <source>
        <strain evidence="1">Babe19</strain>
    </source>
</reference>
<name>A0ACC1SVG7_9HYPO</name>
<comment type="caution">
    <text evidence="1">The sequence shown here is derived from an EMBL/GenBank/DDBJ whole genome shotgun (WGS) entry which is preliminary data.</text>
</comment>
<organism evidence="1 2">
    <name type="scientific">Fusarium decemcellulare</name>
    <dbReference type="NCBI Taxonomy" id="57161"/>
    <lineage>
        <taxon>Eukaryota</taxon>
        <taxon>Fungi</taxon>
        <taxon>Dikarya</taxon>
        <taxon>Ascomycota</taxon>
        <taxon>Pezizomycotina</taxon>
        <taxon>Sordariomycetes</taxon>
        <taxon>Hypocreomycetidae</taxon>
        <taxon>Hypocreales</taxon>
        <taxon>Nectriaceae</taxon>
        <taxon>Fusarium</taxon>
        <taxon>Fusarium decemcellulare species complex</taxon>
    </lineage>
</organism>
<evidence type="ECO:0000313" key="1">
    <source>
        <dbReference type="EMBL" id="KAJ3547134.1"/>
    </source>
</evidence>
<gene>
    <name evidence="1" type="ORF">NM208_g1670</name>
</gene>
<dbReference type="EMBL" id="JANRMS010000089">
    <property type="protein sequence ID" value="KAJ3547134.1"/>
    <property type="molecule type" value="Genomic_DNA"/>
</dbReference>
<evidence type="ECO:0000313" key="2">
    <source>
        <dbReference type="Proteomes" id="UP001148629"/>
    </source>
</evidence>
<dbReference type="Proteomes" id="UP001148629">
    <property type="component" value="Unassembled WGS sequence"/>
</dbReference>
<sequence length="678" mass="76527">MSNVSDHDRIVLGIDFGCTYSAAAWALVPAGADRKTIPLKSIKSIANYPCYTQASNFDSMEVEVPTELKYPPSADFRVSDSIHGDAVAERSLDSDDYENQFRWGYYVHYNMCLAITCLEEKNRHVSRPKLLFDNSPFTRRAREELKGPLNHLKKSGIIENDLQTVVDFLTHFFDHIKNELRDDCKSISGTCQTEIVYCTPTTWSPKGARHMQTCIATALRKVDFLGVNITDNCIENCFLVSEPEAAAAYVLTTKPELKSGETFLLLDAGGGTVDATVYKISQEAPFRLSKEVVKPAGKLCGSSYVNQALREHLLKLLKDEKYLEDEVESIGSIVEVLVVDAFEHKFKRGFDVLDMAQGLRSTFFRVHGLKDNPKKGFRRGKIEIKNSDIQKMFLNCFEGIGKLMEKQIELAMKAGSQVQHVILVGGFSLSTSLQNFIKGRVNEFNMTHGEAAVNAVAKGAVLRALDKENGPDRLTKSSYGILRHEPYMDHPEHRGQTPYTNPQNGEKYVLNTINWIIHRDTRMDHKWESEAISCRHLFSLDEPELVCREVLYVTDKSHRSHWKATSKKNQGAEVVGEIVADFTFLKGQNIIKPTLPKVDGQGNILGGSHYEFEWNLGFLVRGGNLDCIATYRYYDANRQPQKIEMKCRINLVSCFPQGTQLEADEKEEDQDSEDDMIS</sequence>
<protein>
    <submittedName>
        <fullName evidence="1">Uncharacterized protein</fullName>
    </submittedName>
</protein>
<keyword evidence="2" id="KW-1185">Reference proteome</keyword>